<dbReference type="AlphaFoldDB" id="A0A4Y7I6H7"/>
<dbReference type="OrthoDB" id="605328at2759"/>
<keyword evidence="2" id="KW-1185">Reference proteome</keyword>
<reference evidence="1 2" key="1">
    <citation type="journal article" date="2018" name="Science">
        <title>The opium poppy genome and morphinan production.</title>
        <authorList>
            <person name="Guo L."/>
            <person name="Winzer T."/>
            <person name="Yang X."/>
            <person name="Li Y."/>
            <person name="Ning Z."/>
            <person name="He Z."/>
            <person name="Teodor R."/>
            <person name="Lu Y."/>
            <person name="Bowser T.A."/>
            <person name="Graham I.A."/>
            <person name="Ye K."/>
        </authorList>
    </citation>
    <scope>NUCLEOTIDE SEQUENCE [LARGE SCALE GENOMIC DNA]</scope>
    <source>
        <strain evidence="2">cv. HN1</strain>
        <tissue evidence="1">Leaves</tissue>
    </source>
</reference>
<evidence type="ECO:0000313" key="1">
    <source>
        <dbReference type="EMBL" id="RZC44414.1"/>
    </source>
</evidence>
<protein>
    <submittedName>
        <fullName evidence="1">Uncharacterized protein</fullName>
    </submittedName>
</protein>
<accession>A0A4Y7I6H7</accession>
<sequence>MLYMLPEKKYLVQFDLKSAAVSAQVIELPCPGYKTGLIGNSRGVLYYLNYDEEFRLSMWQFDYHGTSGSFWELKHCICIDDLLDTNQAIWHTLHVPEPLPCRLFEPYGVHPLSDIIFLGLQGRVYSYHLGSHKCELVWKPERVLSWSNAFIYAFSYSYVNVKDFRKADHGLLSLTSITNDTKEENASHDDTADHLRR</sequence>
<dbReference type="STRING" id="3469.A0A4Y7I6H7"/>
<dbReference type="Proteomes" id="UP000316621">
    <property type="component" value="Chromosome 1"/>
</dbReference>
<name>A0A4Y7I6H7_PAPSO</name>
<organism evidence="1 2">
    <name type="scientific">Papaver somniferum</name>
    <name type="common">Opium poppy</name>
    <dbReference type="NCBI Taxonomy" id="3469"/>
    <lineage>
        <taxon>Eukaryota</taxon>
        <taxon>Viridiplantae</taxon>
        <taxon>Streptophyta</taxon>
        <taxon>Embryophyta</taxon>
        <taxon>Tracheophyta</taxon>
        <taxon>Spermatophyta</taxon>
        <taxon>Magnoliopsida</taxon>
        <taxon>Ranunculales</taxon>
        <taxon>Papaveraceae</taxon>
        <taxon>Papaveroideae</taxon>
        <taxon>Papaver</taxon>
    </lineage>
</organism>
<dbReference type="Gramene" id="RZC44414">
    <property type="protein sequence ID" value="RZC44414"/>
    <property type="gene ID" value="C5167_037359"/>
</dbReference>
<proteinExistence type="predicted"/>
<gene>
    <name evidence="1" type="ORF">C5167_037359</name>
</gene>
<evidence type="ECO:0000313" key="2">
    <source>
        <dbReference type="Proteomes" id="UP000316621"/>
    </source>
</evidence>
<dbReference type="EMBL" id="CM010715">
    <property type="protein sequence ID" value="RZC44414.1"/>
    <property type="molecule type" value="Genomic_DNA"/>
</dbReference>